<evidence type="ECO:0000256" key="10">
    <source>
        <dbReference type="ARBA" id="ARBA00022692"/>
    </source>
</evidence>
<keyword evidence="10 16" id="KW-0812">Transmembrane</keyword>
<comment type="caution">
    <text evidence="17">The sequence shown here is derived from an EMBL/GenBank/DDBJ whole genome shotgun (WGS) entry which is preliminary data.</text>
</comment>
<evidence type="ECO:0000256" key="4">
    <source>
        <dbReference type="ARBA" id="ARBA00005163"/>
    </source>
</evidence>
<keyword evidence="14" id="KW-0408">Iron</keyword>
<evidence type="ECO:0000256" key="6">
    <source>
        <dbReference type="ARBA" id="ARBA00019425"/>
    </source>
</evidence>
<feature type="transmembrane region" description="Helical" evidence="16">
    <location>
        <begin position="64"/>
        <end position="84"/>
    </location>
</feature>
<gene>
    <name evidence="17" type="primary">sdhD</name>
    <name evidence="17" type="ORF">NGM99_15255</name>
</gene>
<organism evidence="17 18">
    <name type="scientific">Mesorhizobium liriopis</name>
    <dbReference type="NCBI Taxonomy" id="2953882"/>
    <lineage>
        <taxon>Bacteria</taxon>
        <taxon>Pseudomonadati</taxon>
        <taxon>Pseudomonadota</taxon>
        <taxon>Alphaproteobacteria</taxon>
        <taxon>Hyphomicrobiales</taxon>
        <taxon>Phyllobacteriaceae</taxon>
        <taxon>Mesorhizobium</taxon>
    </lineage>
</organism>
<comment type="function">
    <text evidence="2">Membrane-anchoring subunit of succinate dehydrogenase (SDH).</text>
</comment>
<dbReference type="InterPro" id="IPR000701">
    <property type="entry name" value="SuccDH_FuR_B_TM-su"/>
</dbReference>
<evidence type="ECO:0000256" key="2">
    <source>
        <dbReference type="ARBA" id="ARBA00004050"/>
    </source>
</evidence>
<evidence type="ECO:0000256" key="5">
    <source>
        <dbReference type="ARBA" id="ARBA00011558"/>
    </source>
</evidence>
<feature type="transmembrane region" description="Helical" evidence="16">
    <location>
        <begin position="104"/>
        <end position="129"/>
    </location>
</feature>
<keyword evidence="13 16" id="KW-1133">Transmembrane helix</keyword>
<dbReference type="EMBL" id="JAMXQS010000007">
    <property type="protein sequence ID" value="MCO6051141.1"/>
    <property type="molecule type" value="Genomic_DNA"/>
</dbReference>
<dbReference type="InterPro" id="IPR014312">
    <property type="entry name" value="Succ_DH_anchor"/>
</dbReference>
<protein>
    <recommendedName>
        <fullName evidence="6">Succinate dehydrogenase hydrophobic membrane anchor subunit</fullName>
    </recommendedName>
</protein>
<evidence type="ECO:0000256" key="7">
    <source>
        <dbReference type="ARBA" id="ARBA00022448"/>
    </source>
</evidence>
<comment type="subcellular location">
    <subcellularLocation>
        <location evidence="3">Membrane</location>
        <topology evidence="3">Multi-pass membrane protein</topology>
    </subcellularLocation>
</comment>
<sequence>MAHENSKMQTPLRRVRGLGTAHEGTGHFWVQRLTAVSNIPLVLFFVGLMIALDGRNFADTRAVIGNPIVALPLLLALLSILTHMRLGMQVIIEDYVHSALLKPVLVMLNTFYVVVIGAVSAFAILKLAFGG</sequence>
<comment type="cofactor">
    <cofactor evidence="1">
        <name>heme</name>
        <dbReference type="ChEBI" id="CHEBI:30413"/>
    </cofactor>
</comment>
<reference evidence="17 18" key="1">
    <citation type="submission" date="2022-06" db="EMBL/GenBank/DDBJ databases">
        <title>Mesorhizobium sp. strain RP14 Genome sequencing and assembly.</title>
        <authorList>
            <person name="Kim I."/>
        </authorList>
    </citation>
    <scope>NUCLEOTIDE SEQUENCE [LARGE SCALE GENOMIC DNA]</scope>
    <source>
        <strain evidence="18">RP14(2022)</strain>
    </source>
</reference>
<evidence type="ECO:0000256" key="1">
    <source>
        <dbReference type="ARBA" id="ARBA00001971"/>
    </source>
</evidence>
<feature type="transmembrane region" description="Helical" evidence="16">
    <location>
        <begin position="33"/>
        <end position="52"/>
    </location>
</feature>
<evidence type="ECO:0000256" key="3">
    <source>
        <dbReference type="ARBA" id="ARBA00004141"/>
    </source>
</evidence>
<keyword evidence="7" id="KW-0813">Transport</keyword>
<proteinExistence type="predicted"/>
<comment type="pathway">
    <text evidence="4">Carbohydrate metabolism; tricarboxylic acid cycle.</text>
</comment>
<evidence type="ECO:0000256" key="15">
    <source>
        <dbReference type="ARBA" id="ARBA00023136"/>
    </source>
</evidence>
<keyword evidence="9" id="KW-0349">Heme</keyword>
<evidence type="ECO:0000256" key="16">
    <source>
        <dbReference type="SAM" id="Phobius"/>
    </source>
</evidence>
<evidence type="ECO:0000256" key="12">
    <source>
        <dbReference type="ARBA" id="ARBA00022982"/>
    </source>
</evidence>
<evidence type="ECO:0000256" key="8">
    <source>
        <dbReference type="ARBA" id="ARBA00022532"/>
    </source>
</evidence>
<dbReference type="InterPro" id="IPR034804">
    <property type="entry name" value="SQR/QFR_C/D"/>
</dbReference>
<keyword evidence="11" id="KW-0479">Metal-binding</keyword>
<keyword evidence="12" id="KW-0249">Electron transport</keyword>
<evidence type="ECO:0000313" key="17">
    <source>
        <dbReference type="EMBL" id="MCO6051141.1"/>
    </source>
</evidence>
<dbReference type="Gene3D" id="1.20.1300.10">
    <property type="entry name" value="Fumarate reductase/succinate dehydrogenase, transmembrane subunit"/>
    <property type="match status" value="1"/>
</dbReference>
<evidence type="ECO:0000256" key="9">
    <source>
        <dbReference type="ARBA" id="ARBA00022617"/>
    </source>
</evidence>
<dbReference type="Pfam" id="PF01127">
    <property type="entry name" value="Sdh_cyt"/>
    <property type="match status" value="1"/>
</dbReference>
<keyword evidence="18" id="KW-1185">Reference proteome</keyword>
<dbReference type="Proteomes" id="UP001205906">
    <property type="component" value="Unassembled WGS sequence"/>
</dbReference>
<dbReference type="SUPFAM" id="SSF81343">
    <property type="entry name" value="Fumarate reductase respiratory complex transmembrane subunits"/>
    <property type="match status" value="1"/>
</dbReference>
<dbReference type="NCBIfam" id="TIGR02968">
    <property type="entry name" value="succ_dehyd_anc"/>
    <property type="match status" value="1"/>
</dbReference>
<dbReference type="CDD" id="cd03495">
    <property type="entry name" value="SQR_TypeC_SdhD_like"/>
    <property type="match status" value="1"/>
</dbReference>
<evidence type="ECO:0000313" key="18">
    <source>
        <dbReference type="Proteomes" id="UP001205906"/>
    </source>
</evidence>
<comment type="subunit">
    <text evidence="5">Part of an enzyme complex containing four subunits: a flavoprotein, an iron-sulfur protein, plus two membrane-anchoring proteins, SdhC and SdhD.</text>
</comment>
<evidence type="ECO:0000256" key="11">
    <source>
        <dbReference type="ARBA" id="ARBA00022723"/>
    </source>
</evidence>
<keyword evidence="8" id="KW-0816">Tricarboxylic acid cycle</keyword>
<dbReference type="RefSeq" id="WP_252820409.1">
    <property type="nucleotide sequence ID" value="NZ_JAMXQS010000007.1"/>
</dbReference>
<evidence type="ECO:0000256" key="14">
    <source>
        <dbReference type="ARBA" id="ARBA00023004"/>
    </source>
</evidence>
<name>A0ABT1CAZ0_9HYPH</name>
<accession>A0ABT1CAZ0</accession>
<evidence type="ECO:0000256" key="13">
    <source>
        <dbReference type="ARBA" id="ARBA00022989"/>
    </source>
</evidence>
<keyword evidence="15 16" id="KW-0472">Membrane</keyword>